<gene>
    <name evidence="10" type="ORF">IAA67_03475</name>
</gene>
<dbReference type="InterPro" id="IPR013783">
    <property type="entry name" value="Ig-like_fold"/>
</dbReference>
<dbReference type="InterPro" id="IPR008979">
    <property type="entry name" value="Galactose-bd-like_sf"/>
</dbReference>
<dbReference type="InterPro" id="IPR006103">
    <property type="entry name" value="Glyco_hydro_2_cat"/>
</dbReference>
<dbReference type="InterPro" id="IPR014718">
    <property type="entry name" value="GH-type_carb-bd"/>
</dbReference>
<dbReference type="EMBL" id="DVFN01000053">
    <property type="protein sequence ID" value="HIQ69375.1"/>
    <property type="molecule type" value="Genomic_DNA"/>
</dbReference>
<organism evidence="10 11">
    <name type="scientific">Candidatus Avoscillospira stercorigallinarum</name>
    <dbReference type="NCBI Taxonomy" id="2840708"/>
    <lineage>
        <taxon>Bacteria</taxon>
        <taxon>Bacillati</taxon>
        <taxon>Bacillota</taxon>
        <taxon>Clostridia</taxon>
        <taxon>Eubacteriales</taxon>
        <taxon>Oscillospiraceae</taxon>
        <taxon>Oscillospiraceae incertae sedis</taxon>
        <taxon>Candidatus Avoscillospira</taxon>
    </lineage>
</organism>
<evidence type="ECO:0000313" key="11">
    <source>
        <dbReference type="Proteomes" id="UP000886874"/>
    </source>
</evidence>
<dbReference type="Gene3D" id="2.70.98.10">
    <property type="match status" value="1"/>
</dbReference>
<dbReference type="InterPro" id="IPR006102">
    <property type="entry name" value="Ig-like_GH2"/>
</dbReference>
<dbReference type="GO" id="GO:0004565">
    <property type="term" value="F:beta-galactosidase activity"/>
    <property type="evidence" value="ECO:0007669"/>
    <property type="project" value="UniProtKB-EC"/>
</dbReference>
<dbReference type="PANTHER" id="PTHR46323:SF2">
    <property type="entry name" value="BETA-GALACTOSIDASE"/>
    <property type="match status" value="1"/>
</dbReference>
<dbReference type="InterPro" id="IPR004199">
    <property type="entry name" value="B-gal_small/dom_5"/>
</dbReference>
<dbReference type="Gene3D" id="2.60.40.10">
    <property type="entry name" value="Immunoglobulins"/>
    <property type="match status" value="2"/>
</dbReference>
<evidence type="ECO:0000256" key="6">
    <source>
        <dbReference type="ARBA" id="ARBA00023295"/>
    </source>
</evidence>
<reference evidence="10" key="1">
    <citation type="submission" date="2020-10" db="EMBL/GenBank/DDBJ databases">
        <authorList>
            <person name="Gilroy R."/>
        </authorList>
    </citation>
    <scope>NUCLEOTIDE SEQUENCE</scope>
    <source>
        <strain evidence="10">ChiSjej2B20-13462</strain>
    </source>
</reference>
<dbReference type="InterPro" id="IPR032312">
    <property type="entry name" value="LacZ_4"/>
</dbReference>
<evidence type="ECO:0000256" key="4">
    <source>
        <dbReference type="ARBA" id="ARBA00013303"/>
    </source>
</evidence>
<dbReference type="AlphaFoldDB" id="A0A9D0Z7I9"/>
<evidence type="ECO:0000259" key="9">
    <source>
        <dbReference type="SMART" id="SM01038"/>
    </source>
</evidence>
<name>A0A9D0Z7I9_9FIRM</name>
<dbReference type="Pfam" id="PF02836">
    <property type="entry name" value="Glyco_hydro_2_C"/>
    <property type="match status" value="1"/>
</dbReference>
<evidence type="ECO:0000256" key="1">
    <source>
        <dbReference type="ARBA" id="ARBA00001412"/>
    </source>
</evidence>
<dbReference type="GO" id="GO:0030246">
    <property type="term" value="F:carbohydrate binding"/>
    <property type="evidence" value="ECO:0007669"/>
    <property type="project" value="InterPro"/>
</dbReference>
<keyword evidence="5 8" id="KW-0378">Hydrolase</keyword>
<dbReference type="InterPro" id="IPR023230">
    <property type="entry name" value="Glyco_hydro_2_CS"/>
</dbReference>
<dbReference type="InterPro" id="IPR006104">
    <property type="entry name" value="Glyco_hydro_2_N"/>
</dbReference>
<evidence type="ECO:0000256" key="8">
    <source>
        <dbReference type="RuleBase" id="RU361154"/>
    </source>
</evidence>
<evidence type="ECO:0000256" key="5">
    <source>
        <dbReference type="ARBA" id="ARBA00022801"/>
    </source>
</evidence>
<dbReference type="SMART" id="SM01038">
    <property type="entry name" value="Bgal_small_N"/>
    <property type="match status" value="1"/>
</dbReference>
<comment type="catalytic activity">
    <reaction evidence="1 8">
        <text>Hydrolysis of terminal non-reducing beta-D-galactose residues in beta-D-galactosides.</text>
        <dbReference type="EC" id="3.2.1.23"/>
    </reaction>
</comment>
<evidence type="ECO:0000256" key="7">
    <source>
        <dbReference type="ARBA" id="ARBA00032230"/>
    </source>
</evidence>
<dbReference type="Pfam" id="PF16353">
    <property type="entry name" value="LacZ_4"/>
    <property type="match status" value="1"/>
</dbReference>
<dbReference type="Pfam" id="PF02929">
    <property type="entry name" value="Bgal_small_N"/>
    <property type="match status" value="1"/>
</dbReference>
<dbReference type="EC" id="3.2.1.23" evidence="3 8"/>
<dbReference type="PANTHER" id="PTHR46323">
    <property type="entry name" value="BETA-GALACTOSIDASE"/>
    <property type="match status" value="1"/>
</dbReference>
<dbReference type="PRINTS" id="PR00132">
    <property type="entry name" value="GLHYDRLASE2"/>
</dbReference>
<feature type="domain" description="Beta galactosidase small chain/" evidence="9">
    <location>
        <begin position="718"/>
        <end position="999"/>
    </location>
</feature>
<dbReference type="GO" id="GO:0009341">
    <property type="term" value="C:beta-galactosidase complex"/>
    <property type="evidence" value="ECO:0007669"/>
    <property type="project" value="InterPro"/>
</dbReference>
<dbReference type="SUPFAM" id="SSF49785">
    <property type="entry name" value="Galactose-binding domain-like"/>
    <property type="match status" value="1"/>
</dbReference>
<dbReference type="GO" id="GO:0005990">
    <property type="term" value="P:lactose catabolic process"/>
    <property type="evidence" value="ECO:0007669"/>
    <property type="project" value="TreeGrafter"/>
</dbReference>
<dbReference type="InterPro" id="IPR006101">
    <property type="entry name" value="Glyco_hydro_2"/>
</dbReference>
<keyword evidence="6 8" id="KW-0326">Glycosidase</keyword>
<dbReference type="InterPro" id="IPR017853">
    <property type="entry name" value="GH"/>
</dbReference>
<evidence type="ECO:0000256" key="3">
    <source>
        <dbReference type="ARBA" id="ARBA00012756"/>
    </source>
</evidence>
<comment type="similarity">
    <text evidence="2 8">Belongs to the glycosyl hydrolase 2 family.</text>
</comment>
<protein>
    <recommendedName>
        <fullName evidence="4 8">Beta-galactosidase</fullName>
        <ecNumber evidence="3 8">3.2.1.23</ecNumber>
    </recommendedName>
    <alternativeName>
        <fullName evidence="7 8">Lactase</fullName>
    </alternativeName>
</protein>
<comment type="caution">
    <text evidence="10">The sequence shown here is derived from an EMBL/GenBank/DDBJ whole genome shotgun (WGS) entry which is preliminary data.</text>
</comment>
<dbReference type="SUPFAM" id="SSF74650">
    <property type="entry name" value="Galactose mutarotase-like"/>
    <property type="match status" value="1"/>
</dbReference>
<accession>A0A9D0Z7I9</accession>
<dbReference type="Gene3D" id="2.60.120.260">
    <property type="entry name" value="Galactose-binding domain-like"/>
    <property type="match status" value="1"/>
</dbReference>
<proteinExistence type="inferred from homology"/>
<dbReference type="InterPro" id="IPR036156">
    <property type="entry name" value="Beta-gal/glucu_dom_sf"/>
</dbReference>
<dbReference type="InterPro" id="IPR011013">
    <property type="entry name" value="Gal_mutarotase_sf_dom"/>
</dbReference>
<evidence type="ECO:0000256" key="2">
    <source>
        <dbReference type="ARBA" id="ARBA00007401"/>
    </source>
</evidence>
<dbReference type="PROSITE" id="PS00608">
    <property type="entry name" value="GLYCOSYL_HYDROL_F2_2"/>
    <property type="match status" value="1"/>
</dbReference>
<dbReference type="Proteomes" id="UP000886874">
    <property type="component" value="Unassembled WGS sequence"/>
</dbReference>
<dbReference type="SUPFAM" id="SSF49303">
    <property type="entry name" value="beta-Galactosidase/glucuronidase domain"/>
    <property type="match status" value="2"/>
</dbReference>
<dbReference type="Pfam" id="PF00703">
    <property type="entry name" value="Glyco_hydro_2"/>
    <property type="match status" value="1"/>
</dbReference>
<dbReference type="Pfam" id="PF02837">
    <property type="entry name" value="Glyco_hydro_2_N"/>
    <property type="match status" value="1"/>
</dbReference>
<dbReference type="InterPro" id="IPR023232">
    <property type="entry name" value="Glyco_hydro_2_AS"/>
</dbReference>
<sequence>MFQLTYLEDPARLQENRLPARCWYIPFADEAAAAAGDKARAAGYRLLNGHWRFSYFDAAPAALEALEDPAHPWQWDALPVPGCWQTQGYGSHLYTNVNYPFPNDPPHVPDRNPCGVYERDFYAAAEWADRRVFLRFEGVDSAFALYVNGVYAGYSQGAHLPAEFDLTELLRFGAENTLRVAVFQWCDGSYLEDQDQFRMSGIFRDVYLLARPKAYLWDYFIRQTHRSGRVELKLEYETRGAVPVSAALLDPAGQLAARADGDGAALTLTVDRPVLWNAEHPALYTLVLRAGEEVIREDVGLRTVTVENRALCINGVPVKLRGVNRHDTHPRLGHYTTVETMVRDLQLMKRANINTIRTSHYPNPPEFLQLCDRYGFYVVDETDLEMHGGAQFDGVYAIRDDRLPNHQDAWTAAFVERAQRMVERDKNRPSVIFWSLGNESGFGKNHEAMADWIHSRDRSRLVHYENAIHAGHPACVDVCSAMYPTVEQVRQEGERDDPRPYFLCEYSHAMGNGPGDAADYWAVIRQSPRLIGGCIWEWADHAVETTAPDGTPVYGYGGDFGEPMHDGNFCMDGLVFPDRTPSPGYFEVRAVYQGADLRWDPLGRLTAENRFDFTDLADYDLELKVRRDGETIWRTVCQAAVPPHQTAPVAAELPRVDACAWGTYLHWALRTRTDTPWAAAGEAVAEGQLPMAVPQVRLPASQPVCRPLTVEARPTGWQITGEDFSYHFSRTDGGFDSLVRAGRELLDAPMKLDVYRAPTDNDRNIRLDWYCYGSLEIPGHSSAHYNLVETKTYEASCTLLPDGRAELAQKGVLAPVARRPILAFRCVYRVHPSGELQVDFSGTRLEKGPYLPRLGFTLVLRPGLEQLEYYGRGPRESYRDMRHHGMVDRYRTTVSAEYVPYPKPQEHGNHTDVQWAALTDDRGAGLLVKTPGSIELAASHCDPRKLEAAQHSGLVEHDARTWLRIDYKVSGIGSNSCGPSLAPAYRLEEREITYGFTLLPADRAAIDPAHWAACASLT</sequence>
<dbReference type="Gene3D" id="3.20.20.80">
    <property type="entry name" value="Glycosidases"/>
    <property type="match status" value="1"/>
</dbReference>
<dbReference type="InterPro" id="IPR050347">
    <property type="entry name" value="Bact_Beta-galactosidase"/>
</dbReference>
<evidence type="ECO:0000313" key="10">
    <source>
        <dbReference type="EMBL" id="HIQ69375.1"/>
    </source>
</evidence>
<reference evidence="10" key="2">
    <citation type="journal article" date="2021" name="PeerJ">
        <title>Extensive microbial diversity within the chicken gut microbiome revealed by metagenomics and culture.</title>
        <authorList>
            <person name="Gilroy R."/>
            <person name="Ravi A."/>
            <person name="Getino M."/>
            <person name="Pursley I."/>
            <person name="Horton D.L."/>
            <person name="Alikhan N.F."/>
            <person name="Baker D."/>
            <person name="Gharbi K."/>
            <person name="Hall N."/>
            <person name="Watson M."/>
            <person name="Adriaenssens E.M."/>
            <person name="Foster-Nyarko E."/>
            <person name="Jarju S."/>
            <person name="Secka A."/>
            <person name="Antonio M."/>
            <person name="Oren A."/>
            <person name="Chaudhuri R.R."/>
            <person name="La Ragione R."/>
            <person name="Hildebrand F."/>
            <person name="Pallen M.J."/>
        </authorList>
    </citation>
    <scope>NUCLEOTIDE SEQUENCE</scope>
    <source>
        <strain evidence="10">ChiSjej2B20-13462</strain>
    </source>
</reference>
<dbReference type="SUPFAM" id="SSF51445">
    <property type="entry name" value="(Trans)glycosidases"/>
    <property type="match status" value="1"/>
</dbReference>
<dbReference type="PROSITE" id="PS00719">
    <property type="entry name" value="GLYCOSYL_HYDROL_F2_1"/>
    <property type="match status" value="1"/>
</dbReference>